<evidence type="ECO:0000313" key="1">
    <source>
        <dbReference type="EMBL" id="GAA5163894.1"/>
    </source>
</evidence>
<gene>
    <name evidence="1" type="ORF">GCM10023321_51530</name>
</gene>
<keyword evidence="2" id="KW-1185">Reference proteome</keyword>
<organism evidence="1 2">
    <name type="scientific">Pseudonocardia eucalypti</name>
    <dbReference type="NCBI Taxonomy" id="648755"/>
    <lineage>
        <taxon>Bacteria</taxon>
        <taxon>Bacillati</taxon>
        <taxon>Actinomycetota</taxon>
        <taxon>Actinomycetes</taxon>
        <taxon>Pseudonocardiales</taxon>
        <taxon>Pseudonocardiaceae</taxon>
        <taxon>Pseudonocardia</taxon>
    </lineage>
</organism>
<accession>A0ABP9QLP7</accession>
<comment type="caution">
    <text evidence="1">The sequence shown here is derived from an EMBL/GenBank/DDBJ whole genome shotgun (WGS) entry which is preliminary data.</text>
</comment>
<dbReference type="SUPFAM" id="SSF51735">
    <property type="entry name" value="NAD(P)-binding Rossmann-fold domains"/>
    <property type="match status" value="1"/>
</dbReference>
<evidence type="ECO:0000313" key="2">
    <source>
        <dbReference type="Proteomes" id="UP001428817"/>
    </source>
</evidence>
<dbReference type="EMBL" id="BAABJP010000030">
    <property type="protein sequence ID" value="GAA5163894.1"/>
    <property type="molecule type" value="Genomic_DNA"/>
</dbReference>
<dbReference type="InterPro" id="IPR036291">
    <property type="entry name" value="NAD(P)-bd_dom_sf"/>
</dbReference>
<dbReference type="PANTHER" id="PTHR43431">
    <property type="entry name" value="OXIDOREDUCTASE, SHORT CHAIN DEHYDROGENASE/REDUCTASE FAMILY (AFU_ORTHOLOGUE AFUA_5G14000)"/>
    <property type="match status" value="1"/>
</dbReference>
<dbReference type="Pfam" id="PF00106">
    <property type="entry name" value="adh_short"/>
    <property type="match status" value="1"/>
</dbReference>
<reference evidence="2" key="1">
    <citation type="journal article" date="2019" name="Int. J. Syst. Evol. Microbiol.">
        <title>The Global Catalogue of Microorganisms (GCM) 10K type strain sequencing project: providing services to taxonomists for standard genome sequencing and annotation.</title>
        <authorList>
            <consortium name="The Broad Institute Genomics Platform"/>
            <consortium name="The Broad Institute Genome Sequencing Center for Infectious Disease"/>
            <person name="Wu L."/>
            <person name="Ma J."/>
        </authorList>
    </citation>
    <scope>NUCLEOTIDE SEQUENCE [LARGE SCALE GENOMIC DNA]</scope>
    <source>
        <strain evidence="2">JCM 18303</strain>
    </source>
</reference>
<dbReference type="Proteomes" id="UP001428817">
    <property type="component" value="Unassembled WGS sequence"/>
</dbReference>
<dbReference type="PANTHER" id="PTHR43431:SF1">
    <property type="entry name" value="OS08G0476300 PROTEIN"/>
    <property type="match status" value="1"/>
</dbReference>
<dbReference type="InterPro" id="IPR002347">
    <property type="entry name" value="SDR_fam"/>
</dbReference>
<sequence>MATALVVGVGPGLGRAVARRFAREGYAVGLIARRPEAVDELAAELGELGVRTLALTADVTDEPALRNTLDRAVAELGPPDVVVYNAALIRPDVPGEMTAGEHLDAWAVNVVGAHTTASAVLPRLVERGRGTLLLTGGMPEPKAEYVSLSLGKAGLRALARMLDQRYRDAGVHVGMVTVDGPIAPGTAFDPEDIAEHYWRLHGQRPDGWQVEYVYTGSARSLA</sequence>
<proteinExistence type="predicted"/>
<dbReference type="Gene3D" id="3.40.50.720">
    <property type="entry name" value="NAD(P)-binding Rossmann-like Domain"/>
    <property type="match status" value="1"/>
</dbReference>
<dbReference type="PRINTS" id="PR00081">
    <property type="entry name" value="GDHRDH"/>
</dbReference>
<protein>
    <submittedName>
        <fullName evidence="1">SDR family NAD(P)-dependent oxidoreductase</fullName>
    </submittedName>
</protein>
<name>A0ABP9QLP7_9PSEU</name>